<evidence type="ECO:0000313" key="2">
    <source>
        <dbReference type="EMBL" id="NNH23712.1"/>
    </source>
</evidence>
<organism evidence="2 3">
    <name type="scientific">Pseudokineococcus marinus</name>
    <dbReference type="NCBI Taxonomy" id="351215"/>
    <lineage>
        <taxon>Bacteria</taxon>
        <taxon>Bacillati</taxon>
        <taxon>Actinomycetota</taxon>
        <taxon>Actinomycetes</taxon>
        <taxon>Kineosporiales</taxon>
        <taxon>Kineosporiaceae</taxon>
        <taxon>Pseudokineococcus</taxon>
    </lineage>
</organism>
<evidence type="ECO:0000313" key="3">
    <source>
        <dbReference type="Proteomes" id="UP000555552"/>
    </source>
</evidence>
<keyword evidence="3" id="KW-1185">Reference proteome</keyword>
<name>A0A849BSA7_9ACTN</name>
<evidence type="ECO:0000256" key="1">
    <source>
        <dbReference type="SAM" id="MobiDB-lite"/>
    </source>
</evidence>
<accession>A0A849BSA7</accession>
<feature type="region of interest" description="Disordered" evidence="1">
    <location>
        <begin position="94"/>
        <end position="122"/>
    </location>
</feature>
<proteinExistence type="predicted"/>
<reference evidence="2 3" key="1">
    <citation type="submission" date="2020-05" db="EMBL/GenBank/DDBJ databases">
        <title>MicrobeNet Type strains.</title>
        <authorList>
            <person name="Nicholson A.C."/>
        </authorList>
    </citation>
    <scope>NUCLEOTIDE SEQUENCE [LARGE SCALE GENOMIC DNA]</scope>
    <source>
        <strain evidence="2 3">JCM 14547</strain>
    </source>
</reference>
<sequence>MHDAGPERVVIDVFPDYGATWPVWGPSGLIDPDSLPGLSPGLVAALHDWQEQWEGERGRPERYRSMTNAPGRQSELDRLARHLAAELRDVAVVRTDTWSSDGSVPPREAESRAMRRRGDEDG</sequence>
<dbReference type="AlphaFoldDB" id="A0A849BSA7"/>
<dbReference type="Proteomes" id="UP000555552">
    <property type="component" value="Unassembled WGS sequence"/>
</dbReference>
<dbReference type="RefSeq" id="WP_171203512.1">
    <property type="nucleotide sequence ID" value="NZ_BAAANP010000007.1"/>
</dbReference>
<comment type="caution">
    <text evidence="2">The sequence shown here is derived from an EMBL/GenBank/DDBJ whole genome shotgun (WGS) entry which is preliminary data.</text>
</comment>
<feature type="compositionally biased region" description="Basic and acidic residues" evidence="1">
    <location>
        <begin position="107"/>
        <end position="122"/>
    </location>
</feature>
<protein>
    <submittedName>
        <fullName evidence="2">Uncharacterized protein</fullName>
    </submittedName>
</protein>
<gene>
    <name evidence="2" type="ORF">HLB09_11545</name>
</gene>
<dbReference type="EMBL" id="JABEMA010000184">
    <property type="protein sequence ID" value="NNH23712.1"/>
    <property type="molecule type" value="Genomic_DNA"/>
</dbReference>